<evidence type="ECO:0000313" key="2">
    <source>
        <dbReference type="EMBL" id="SEM99944.1"/>
    </source>
</evidence>
<evidence type="ECO:0000256" key="1">
    <source>
        <dbReference type="SAM" id="Phobius"/>
    </source>
</evidence>
<keyword evidence="1" id="KW-0812">Transmembrane</keyword>
<gene>
    <name evidence="2" type="ORF">SAMN05216180_2402</name>
</gene>
<organism evidence="2 3">
    <name type="scientific">Hydrogenoanaerobacterium saccharovorans</name>
    <dbReference type="NCBI Taxonomy" id="474960"/>
    <lineage>
        <taxon>Bacteria</taxon>
        <taxon>Bacillati</taxon>
        <taxon>Bacillota</taxon>
        <taxon>Clostridia</taxon>
        <taxon>Eubacteriales</taxon>
        <taxon>Oscillospiraceae</taxon>
        <taxon>Hydrogenoanaerobacterium</taxon>
    </lineage>
</organism>
<keyword evidence="1" id="KW-0472">Membrane</keyword>
<name>A0A1H8CZZ5_9FIRM</name>
<dbReference type="EMBL" id="FOCG01000002">
    <property type="protein sequence ID" value="SEM99944.1"/>
    <property type="molecule type" value="Genomic_DNA"/>
</dbReference>
<keyword evidence="1" id="KW-1133">Transmembrane helix</keyword>
<dbReference type="AlphaFoldDB" id="A0A1H8CZZ5"/>
<dbReference type="RefSeq" id="WP_092755478.1">
    <property type="nucleotide sequence ID" value="NZ_FOCG01000002.1"/>
</dbReference>
<proteinExistence type="predicted"/>
<sequence>MTLDKICNTLLILIPIAGIARIIYCAMSIAANSDESGKMNRRIKNIIVFIVLSECLVSIIAIIESYYK</sequence>
<protein>
    <submittedName>
        <fullName evidence="2">Uncharacterized protein</fullName>
    </submittedName>
</protein>
<reference evidence="2 3" key="1">
    <citation type="submission" date="2016-10" db="EMBL/GenBank/DDBJ databases">
        <authorList>
            <person name="de Groot N.N."/>
        </authorList>
    </citation>
    <scope>NUCLEOTIDE SEQUENCE [LARGE SCALE GENOMIC DNA]</scope>
    <source>
        <strain evidence="2 3">CGMCC 1.5070</strain>
    </source>
</reference>
<keyword evidence="3" id="KW-1185">Reference proteome</keyword>
<feature type="transmembrane region" description="Helical" evidence="1">
    <location>
        <begin position="12"/>
        <end position="31"/>
    </location>
</feature>
<dbReference type="Proteomes" id="UP000199158">
    <property type="component" value="Unassembled WGS sequence"/>
</dbReference>
<accession>A0A1H8CZZ5</accession>
<feature type="transmembrane region" description="Helical" evidence="1">
    <location>
        <begin position="43"/>
        <end position="63"/>
    </location>
</feature>
<dbReference type="STRING" id="474960.SAMN05216180_2402"/>
<evidence type="ECO:0000313" key="3">
    <source>
        <dbReference type="Proteomes" id="UP000199158"/>
    </source>
</evidence>